<evidence type="ECO:0000313" key="2">
    <source>
        <dbReference type="EMBL" id="QSI75469.1"/>
    </source>
</evidence>
<dbReference type="Pfam" id="PF16868">
    <property type="entry name" value="NMT1_3"/>
    <property type="match status" value="1"/>
</dbReference>
<proteinExistence type="predicted"/>
<organism evidence="2 3">
    <name type="scientific">Niveibacterium microcysteis</name>
    <dbReference type="NCBI Taxonomy" id="2811415"/>
    <lineage>
        <taxon>Bacteria</taxon>
        <taxon>Pseudomonadati</taxon>
        <taxon>Pseudomonadota</taxon>
        <taxon>Betaproteobacteria</taxon>
        <taxon>Rhodocyclales</taxon>
        <taxon>Rhodocyclaceae</taxon>
        <taxon>Niveibacterium</taxon>
    </lineage>
</organism>
<name>A0ABX7M435_9RHOO</name>
<feature type="transmembrane region" description="Helical" evidence="1">
    <location>
        <begin position="12"/>
        <end position="36"/>
    </location>
</feature>
<dbReference type="RefSeq" id="WP_206253052.1">
    <property type="nucleotide sequence ID" value="NZ_CP071060.1"/>
</dbReference>
<keyword evidence="1" id="KW-1133">Transmembrane helix</keyword>
<sequence length="437" mass="48462">MEKHDDTHPHRQLALWLIGGTLACLAAILVLLHYLAPLPPRTLTMTTGASGGAYALYAERYREILARQGVKLILKPSSGTIENLRRLKGVDGTADVGFLQGGVLHEPESEDLVTLGAMYYEPVWVFVRDDIDVKRIADLRGRRVAIGVSGGGAQLLALEIANRNGIATDDPSLLPIGGDAAIKALQQHEIDALVTVNGAQAPTVQTLLRLKGVRLLGFDQSAAYTRLMPQLTDLTLPRGTIDLVADQPPEDLHLVAPTANLVARHDLHPALVALLMQAASEIHRTPGWFEKGNEFPAARDHELPQSPEATRFYRSGPPLLQRVLPFWAAVMVDRLLWTLIPLMALLVPTMKLAPALLRWHVRSRIYRWYGELKFLEEEARHGKASDVGRWKSQLDLIEQRALRKKVPLSYANELYILREHIALVRQIIEGRGGAKEQ</sequence>
<reference evidence="2 3" key="1">
    <citation type="submission" date="2021-02" db="EMBL/GenBank/DDBJ databases">
        <title>Niveibacterium changnyeongensis HC41.</title>
        <authorList>
            <person name="Kang M."/>
        </authorList>
    </citation>
    <scope>NUCLEOTIDE SEQUENCE [LARGE SCALE GENOMIC DNA]</scope>
    <source>
        <strain evidence="2 3">HC41</strain>
    </source>
</reference>
<keyword evidence="1" id="KW-0472">Membrane</keyword>
<feature type="transmembrane region" description="Helical" evidence="1">
    <location>
        <begin position="335"/>
        <end position="357"/>
    </location>
</feature>
<evidence type="ECO:0000256" key="1">
    <source>
        <dbReference type="SAM" id="Phobius"/>
    </source>
</evidence>
<dbReference type="Proteomes" id="UP000663570">
    <property type="component" value="Chromosome"/>
</dbReference>
<dbReference type="PANTHER" id="PTHR42941:SF1">
    <property type="entry name" value="SLL1037 PROTEIN"/>
    <property type="match status" value="1"/>
</dbReference>
<evidence type="ECO:0000313" key="3">
    <source>
        <dbReference type="Proteomes" id="UP000663570"/>
    </source>
</evidence>
<accession>A0ABX7M435</accession>
<dbReference type="EMBL" id="CP071060">
    <property type="protein sequence ID" value="QSI75469.1"/>
    <property type="molecule type" value="Genomic_DNA"/>
</dbReference>
<gene>
    <name evidence="2" type="ORF">JY500_13240</name>
</gene>
<protein>
    <submittedName>
        <fullName evidence="2">ABC transporter substrate-binding protein</fullName>
    </submittedName>
</protein>
<keyword evidence="1" id="KW-0812">Transmembrane</keyword>
<dbReference type="PROSITE" id="PS51257">
    <property type="entry name" value="PROKAR_LIPOPROTEIN"/>
    <property type="match status" value="1"/>
</dbReference>
<dbReference type="Gene3D" id="3.40.190.10">
    <property type="entry name" value="Periplasmic binding protein-like II"/>
    <property type="match status" value="2"/>
</dbReference>
<dbReference type="PANTHER" id="PTHR42941">
    <property type="entry name" value="SLL1037 PROTEIN"/>
    <property type="match status" value="1"/>
</dbReference>
<dbReference type="SUPFAM" id="SSF53850">
    <property type="entry name" value="Periplasmic binding protein-like II"/>
    <property type="match status" value="1"/>
</dbReference>
<keyword evidence="3" id="KW-1185">Reference proteome</keyword>
<dbReference type="InterPro" id="IPR011852">
    <property type="entry name" value="TRAP_TAXI"/>
</dbReference>